<evidence type="ECO:0000313" key="3">
    <source>
        <dbReference type="EMBL" id="SAL80239.1"/>
    </source>
</evidence>
<keyword evidence="2" id="KW-0812">Transmembrane</keyword>
<feature type="transmembrane region" description="Helical" evidence="2">
    <location>
        <begin position="73"/>
        <end position="92"/>
    </location>
</feature>
<accession>A0A158KHJ8</accession>
<keyword evidence="4" id="KW-1185">Reference proteome</keyword>
<protein>
    <submittedName>
        <fullName evidence="3">Uncharacterized protein</fullName>
    </submittedName>
</protein>
<keyword evidence="2" id="KW-0472">Membrane</keyword>
<feature type="transmembrane region" description="Helical" evidence="2">
    <location>
        <begin position="44"/>
        <end position="67"/>
    </location>
</feature>
<comment type="caution">
    <text evidence="3">The sequence shown here is derived from an EMBL/GenBank/DDBJ whole genome shotgun (WGS) entry which is preliminary data.</text>
</comment>
<keyword evidence="2" id="KW-1133">Transmembrane helix</keyword>
<proteinExistence type="predicted"/>
<evidence type="ECO:0000256" key="1">
    <source>
        <dbReference type="SAM" id="MobiDB-lite"/>
    </source>
</evidence>
<dbReference type="AlphaFoldDB" id="A0A158KHJ8"/>
<evidence type="ECO:0000256" key="2">
    <source>
        <dbReference type="SAM" id="Phobius"/>
    </source>
</evidence>
<reference evidence="3" key="1">
    <citation type="submission" date="2016-01" db="EMBL/GenBank/DDBJ databases">
        <authorList>
            <person name="Peeters Charlotte."/>
        </authorList>
    </citation>
    <scope>NUCLEOTIDE SEQUENCE</scope>
    <source>
        <strain evidence="3">LMG 22936</strain>
    </source>
</reference>
<dbReference type="Proteomes" id="UP000054717">
    <property type="component" value="Unassembled WGS sequence"/>
</dbReference>
<organism evidence="3 4">
    <name type="scientific">Caballeronia telluris</name>
    <dbReference type="NCBI Taxonomy" id="326475"/>
    <lineage>
        <taxon>Bacteria</taxon>
        <taxon>Pseudomonadati</taxon>
        <taxon>Pseudomonadota</taxon>
        <taxon>Betaproteobacteria</taxon>
        <taxon>Burkholderiales</taxon>
        <taxon>Burkholderiaceae</taxon>
        <taxon>Caballeronia</taxon>
    </lineage>
</organism>
<dbReference type="STRING" id="326475.AWB66_06210"/>
<sequence length="134" mass="14317">MGKVVPLVAGHRRKSPPSPSVTQDTGAPQQTPVCRRLVRAIKNVALALLRALGIGLVDVLLSMLLFLARPARVVFKLGIIGLLLILVMEGMNHWRDSRLCIIAVGAILGLILALGVCKSLIICLTIHRDKSAGS</sequence>
<feature type="region of interest" description="Disordered" evidence="1">
    <location>
        <begin position="1"/>
        <end position="28"/>
    </location>
</feature>
<dbReference type="EMBL" id="FCNZ02000064">
    <property type="protein sequence ID" value="SAL80239.1"/>
    <property type="molecule type" value="Genomic_DNA"/>
</dbReference>
<name>A0A158KHJ8_9BURK</name>
<evidence type="ECO:0000313" key="4">
    <source>
        <dbReference type="Proteomes" id="UP000054717"/>
    </source>
</evidence>
<feature type="transmembrane region" description="Helical" evidence="2">
    <location>
        <begin position="99"/>
        <end position="127"/>
    </location>
</feature>
<gene>
    <name evidence="3" type="ORF">AWB66_06210</name>
</gene>